<accession>A0A0U3W3Q8</accession>
<dbReference type="STRING" id="1472767.AOX59_03850"/>
<dbReference type="GO" id="GO:0050660">
    <property type="term" value="F:flavin adenine dinucleotide binding"/>
    <property type="evidence" value="ECO:0007669"/>
    <property type="project" value="InterPro"/>
</dbReference>
<dbReference type="PANTHER" id="PTHR10961:SF7">
    <property type="entry name" value="FAD DEPENDENT OXIDOREDUCTASE DOMAIN-CONTAINING PROTEIN"/>
    <property type="match status" value="1"/>
</dbReference>
<dbReference type="SUPFAM" id="SSF54373">
    <property type="entry name" value="FAD-linked reductases, C-terminal domain"/>
    <property type="match status" value="1"/>
</dbReference>
<dbReference type="AlphaFoldDB" id="A0A0U3W3Q8"/>
<evidence type="ECO:0000256" key="3">
    <source>
        <dbReference type="ARBA" id="ARBA00022827"/>
    </source>
</evidence>
<name>A0A0U3W3Q8_9BACI</name>
<feature type="domain" description="FAD dependent oxidoreductase" evidence="6">
    <location>
        <begin position="4"/>
        <end position="355"/>
    </location>
</feature>
<keyword evidence="3" id="KW-0274">FAD</keyword>
<dbReference type="GO" id="GO:0008115">
    <property type="term" value="F:sarcosine oxidase activity"/>
    <property type="evidence" value="ECO:0007669"/>
    <property type="project" value="TreeGrafter"/>
</dbReference>
<organism evidence="7 8">
    <name type="scientific">Lentibacillus amyloliquefaciens</name>
    <dbReference type="NCBI Taxonomy" id="1472767"/>
    <lineage>
        <taxon>Bacteria</taxon>
        <taxon>Bacillati</taxon>
        <taxon>Bacillota</taxon>
        <taxon>Bacilli</taxon>
        <taxon>Bacillales</taxon>
        <taxon>Bacillaceae</taxon>
        <taxon>Lentibacillus</taxon>
    </lineage>
</organism>
<evidence type="ECO:0000313" key="7">
    <source>
        <dbReference type="EMBL" id="ALX47808.1"/>
    </source>
</evidence>
<keyword evidence="2" id="KW-0285">Flavoprotein</keyword>
<dbReference type="RefSeq" id="WP_068442078.1">
    <property type="nucleotide sequence ID" value="NZ_CP013862.1"/>
</dbReference>
<dbReference type="OrthoDB" id="9794226at2"/>
<reference evidence="7 8" key="1">
    <citation type="submission" date="2016-01" db="EMBL/GenBank/DDBJ databases">
        <title>Complete genome sequence of strain Lentibacillus amyloliquefaciens LAM0015T isolated from saline sediment.</title>
        <authorList>
            <person name="Wang J.-L."/>
            <person name="He M.-X."/>
        </authorList>
    </citation>
    <scope>NUCLEOTIDE SEQUENCE [LARGE SCALE GENOMIC DNA]</scope>
    <source>
        <strain evidence="7 8">LAM0015</strain>
    </source>
</reference>
<evidence type="ECO:0000256" key="4">
    <source>
        <dbReference type="ARBA" id="ARBA00023002"/>
    </source>
</evidence>
<dbReference type="InterPro" id="IPR006076">
    <property type="entry name" value="FAD-dep_OxRdtase"/>
</dbReference>
<dbReference type="EMBL" id="CP013862">
    <property type="protein sequence ID" value="ALX47808.1"/>
    <property type="molecule type" value="Genomic_DNA"/>
</dbReference>
<evidence type="ECO:0000256" key="5">
    <source>
        <dbReference type="SAM" id="MobiDB-lite"/>
    </source>
</evidence>
<evidence type="ECO:0000259" key="6">
    <source>
        <dbReference type="Pfam" id="PF01266"/>
    </source>
</evidence>
<dbReference type="KEGG" id="lao:AOX59_03850"/>
<dbReference type="NCBIfam" id="NF008425">
    <property type="entry name" value="PRK11259.1"/>
    <property type="match status" value="1"/>
</dbReference>
<dbReference type="SUPFAM" id="SSF51905">
    <property type="entry name" value="FAD/NAD(P)-binding domain"/>
    <property type="match status" value="1"/>
</dbReference>
<evidence type="ECO:0000313" key="8">
    <source>
        <dbReference type="Proteomes" id="UP000050331"/>
    </source>
</evidence>
<gene>
    <name evidence="7" type="ORF">AOX59_03850</name>
</gene>
<dbReference type="Gene3D" id="3.30.9.10">
    <property type="entry name" value="D-Amino Acid Oxidase, subunit A, domain 2"/>
    <property type="match status" value="1"/>
</dbReference>
<dbReference type="PANTHER" id="PTHR10961">
    <property type="entry name" value="PEROXISOMAL SARCOSINE OXIDASE"/>
    <property type="match status" value="1"/>
</dbReference>
<keyword evidence="4" id="KW-0560">Oxidoreductase</keyword>
<proteinExistence type="predicted"/>
<dbReference type="Proteomes" id="UP000050331">
    <property type="component" value="Chromosome"/>
</dbReference>
<dbReference type="Pfam" id="PF01266">
    <property type="entry name" value="DAO"/>
    <property type="match status" value="1"/>
</dbReference>
<dbReference type="InterPro" id="IPR036188">
    <property type="entry name" value="FAD/NAD-bd_sf"/>
</dbReference>
<dbReference type="InterPro" id="IPR045170">
    <property type="entry name" value="MTOX"/>
</dbReference>
<evidence type="ECO:0000256" key="1">
    <source>
        <dbReference type="ARBA" id="ARBA00001974"/>
    </source>
</evidence>
<evidence type="ECO:0000256" key="2">
    <source>
        <dbReference type="ARBA" id="ARBA00022630"/>
    </source>
</evidence>
<keyword evidence="8" id="KW-1185">Reference proteome</keyword>
<sequence length="376" mass="41585">MDADVAIVGVGTMGSMAAWQLAKAGISVIGFEQFGIGNDRTAAGGESRLFRTAYMEGKEYVPLLFEAKNLWRELEAETDRELLTLNGGLTIGDPDTDVMQSLLKSIHEFELDHEILQGKEATERFPQHRLFSEEIMVLDKNAGFLRPELAVVSAIERAESLGADIKRYTTVQGVYPGKNGVTIVANDKEFHFGKVLITTGAWTWKLLPRLRDQLIARRLVLTWFAPKNVEEFQPDKFPVFARMRKGYRLTGAPTLDGTMVKASNTKNPDTVPEPDNLNRDVSIEELQEVGEAVEKLLPGLTPNPVRASVYMDAYTEDDHSIVGTLPGMDNTFLISGFSGHGFKMSPVIGKIAADLITEGETKHSIGHLDPYRYANA</sequence>
<protein>
    <submittedName>
        <fullName evidence="7">Sarcosine oxidase</fullName>
    </submittedName>
</protein>
<dbReference type="Gene3D" id="3.50.50.60">
    <property type="entry name" value="FAD/NAD(P)-binding domain"/>
    <property type="match status" value="1"/>
</dbReference>
<comment type="cofactor">
    <cofactor evidence="1">
        <name>FAD</name>
        <dbReference type="ChEBI" id="CHEBI:57692"/>
    </cofactor>
</comment>
<feature type="region of interest" description="Disordered" evidence="5">
    <location>
        <begin position="258"/>
        <end position="277"/>
    </location>
</feature>